<dbReference type="SUPFAM" id="SSF54001">
    <property type="entry name" value="Cysteine proteinases"/>
    <property type="match status" value="1"/>
</dbReference>
<evidence type="ECO:0000259" key="9">
    <source>
        <dbReference type="PROSITE" id="PS52048"/>
    </source>
</evidence>
<reference evidence="10" key="1">
    <citation type="submission" date="2022-07" db="EMBL/GenBank/DDBJ databases">
        <title>Phylogenomic reconstructions and comparative analyses of Kickxellomycotina fungi.</title>
        <authorList>
            <person name="Reynolds N.K."/>
            <person name="Stajich J.E."/>
            <person name="Barry K."/>
            <person name="Grigoriev I.V."/>
            <person name="Crous P."/>
            <person name="Smith M.E."/>
        </authorList>
    </citation>
    <scope>NUCLEOTIDE SEQUENCE</scope>
    <source>
        <strain evidence="10">RSA 1196</strain>
    </source>
</reference>
<feature type="active site" description="Proton donor" evidence="7">
    <location>
        <position position="173"/>
    </location>
</feature>
<dbReference type="GO" id="GO:0004843">
    <property type="term" value="F:cysteine-type deubiquitinase activity"/>
    <property type="evidence" value="ECO:0007669"/>
    <property type="project" value="UniProtKB-UniRule"/>
</dbReference>
<comment type="catalytic activity">
    <reaction evidence="1 7 8">
        <text>Thiol-dependent hydrolysis of ester, thioester, amide, peptide and isopeptide bonds formed by the C-terminal Gly of ubiquitin (a 76-residue protein attached to proteins as an intracellular targeting signal).</text>
        <dbReference type="EC" id="3.4.19.12"/>
    </reaction>
</comment>
<feature type="active site" description="Nucleophile" evidence="7">
    <location>
        <position position="98"/>
    </location>
</feature>
<feature type="domain" description="UCH catalytic" evidence="9">
    <location>
        <begin position="10"/>
        <end position="231"/>
    </location>
</feature>
<evidence type="ECO:0000256" key="3">
    <source>
        <dbReference type="ARBA" id="ARBA00022670"/>
    </source>
</evidence>
<comment type="similarity">
    <text evidence="2 7 8">Belongs to the peptidase C12 family.</text>
</comment>
<evidence type="ECO:0000256" key="5">
    <source>
        <dbReference type="ARBA" id="ARBA00022801"/>
    </source>
</evidence>
<evidence type="ECO:0000256" key="4">
    <source>
        <dbReference type="ARBA" id="ARBA00022786"/>
    </source>
</evidence>
<dbReference type="PROSITE" id="PS52048">
    <property type="entry name" value="UCH_DOMAIN"/>
    <property type="match status" value="1"/>
</dbReference>
<evidence type="ECO:0000313" key="11">
    <source>
        <dbReference type="Proteomes" id="UP001150925"/>
    </source>
</evidence>
<dbReference type="InterPro" id="IPR038765">
    <property type="entry name" value="Papain-like_cys_pep_sf"/>
</dbReference>
<keyword evidence="5 7" id="KW-0378">Hydrolase</keyword>
<protein>
    <recommendedName>
        <fullName evidence="8">Ubiquitin carboxyl-terminal hydrolase</fullName>
        <ecNumber evidence="8">3.4.19.12</ecNumber>
    </recommendedName>
</protein>
<keyword evidence="3 7" id="KW-0645">Protease</keyword>
<dbReference type="PRINTS" id="PR00707">
    <property type="entry name" value="UBCTHYDRLASE"/>
</dbReference>
<dbReference type="Proteomes" id="UP001150925">
    <property type="component" value="Unassembled WGS sequence"/>
</dbReference>
<comment type="caution">
    <text evidence="10">The sequence shown here is derived from an EMBL/GenBank/DDBJ whole genome shotgun (WGS) entry which is preliminary data.</text>
</comment>
<sequence>MSETKNNKIRWVPLESNPQVMNRMLRRLGVAEGYSFNDIWGLDPELLAMVPQPCLAVLLLFPITPAYERHFQEERSQPPTHTNPHQVFFMKQTIGNACGTMAVLHALINARDRLSIKPDGPLQRFMERALEEEDPAVRASLLENSEELADAHRDSAAQGQTEAPDAETATNLHFVCLVPVGGRLVELDGRKDQPIDHGPCTDVLTDSARVAKEFMARDPDNVQFNLVSLGPMP</sequence>
<dbReference type="EC" id="3.4.19.12" evidence="8"/>
<organism evidence="10 11">
    <name type="scientific">Dispira parvispora</name>
    <dbReference type="NCBI Taxonomy" id="1520584"/>
    <lineage>
        <taxon>Eukaryota</taxon>
        <taxon>Fungi</taxon>
        <taxon>Fungi incertae sedis</taxon>
        <taxon>Zoopagomycota</taxon>
        <taxon>Kickxellomycotina</taxon>
        <taxon>Dimargaritomycetes</taxon>
        <taxon>Dimargaritales</taxon>
        <taxon>Dimargaritaceae</taxon>
        <taxon>Dispira</taxon>
    </lineage>
</organism>
<evidence type="ECO:0000313" key="10">
    <source>
        <dbReference type="EMBL" id="KAJ1957848.1"/>
    </source>
</evidence>
<dbReference type="AlphaFoldDB" id="A0A9W8AN00"/>
<dbReference type="Pfam" id="PF01088">
    <property type="entry name" value="Peptidase_C12"/>
    <property type="match status" value="1"/>
</dbReference>
<dbReference type="GO" id="GO:0016579">
    <property type="term" value="P:protein deubiquitination"/>
    <property type="evidence" value="ECO:0007669"/>
    <property type="project" value="TreeGrafter"/>
</dbReference>
<evidence type="ECO:0000256" key="8">
    <source>
        <dbReference type="RuleBase" id="RU361215"/>
    </source>
</evidence>
<keyword evidence="4 7" id="KW-0833">Ubl conjugation pathway</keyword>
<name>A0A9W8AN00_9FUNG</name>
<dbReference type="EMBL" id="JANBPY010001875">
    <property type="protein sequence ID" value="KAJ1957848.1"/>
    <property type="molecule type" value="Genomic_DNA"/>
</dbReference>
<dbReference type="InterPro" id="IPR001578">
    <property type="entry name" value="Peptidase_C12_UCH"/>
</dbReference>
<evidence type="ECO:0000256" key="2">
    <source>
        <dbReference type="ARBA" id="ARBA00009326"/>
    </source>
</evidence>
<dbReference type="Gene3D" id="3.40.532.10">
    <property type="entry name" value="Peptidase C12, ubiquitin carboxyl-terminal hydrolase"/>
    <property type="match status" value="1"/>
</dbReference>
<dbReference type="GO" id="GO:0005737">
    <property type="term" value="C:cytoplasm"/>
    <property type="evidence" value="ECO:0007669"/>
    <property type="project" value="TreeGrafter"/>
</dbReference>
<evidence type="ECO:0000256" key="1">
    <source>
        <dbReference type="ARBA" id="ARBA00000707"/>
    </source>
</evidence>
<evidence type="ECO:0000256" key="6">
    <source>
        <dbReference type="ARBA" id="ARBA00022807"/>
    </source>
</evidence>
<dbReference type="CDD" id="cd09616">
    <property type="entry name" value="Peptidase_C12_UCH_L1_L3"/>
    <property type="match status" value="1"/>
</dbReference>
<dbReference type="FunFam" id="3.40.532.10:FF:000006">
    <property type="entry name" value="Ubiquitin carboxyl-terminal hydrolase"/>
    <property type="match status" value="1"/>
</dbReference>
<feature type="site" description="Transition state stabilizer" evidence="7">
    <location>
        <position position="92"/>
    </location>
</feature>
<keyword evidence="11" id="KW-1185">Reference proteome</keyword>
<feature type="site" description="Important for enzyme activity" evidence="7">
    <location>
        <position position="188"/>
    </location>
</feature>
<accession>A0A9W8AN00</accession>
<dbReference type="GO" id="GO:0006511">
    <property type="term" value="P:ubiquitin-dependent protein catabolic process"/>
    <property type="evidence" value="ECO:0007669"/>
    <property type="project" value="UniProtKB-UniRule"/>
</dbReference>
<proteinExistence type="inferred from homology"/>
<keyword evidence="6 7" id="KW-0788">Thiol protease</keyword>
<dbReference type="InterPro" id="IPR036959">
    <property type="entry name" value="Peptidase_C12_UCH_sf"/>
</dbReference>
<dbReference type="OrthoDB" id="427186at2759"/>
<evidence type="ECO:0000256" key="7">
    <source>
        <dbReference type="PROSITE-ProRule" id="PRU01393"/>
    </source>
</evidence>
<gene>
    <name evidence="10" type="primary">YUH1</name>
    <name evidence="10" type="ORF">IWQ62_005005</name>
</gene>
<dbReference type="PANTHER" id="PTHR10589:SF17">
    <property type="entry name" value="UBIQUITIN CARBOXYL-TERMINAL HYDROLASE"/>
    <property type="match status" value="1"/>
</dbReference>
<dbReference type="PANTHER" id="PTHR10589">
    <property type="entry name" value="UBIQUITIN CARBOXYL-TERMINAL HYDROLASE"/>
    <property type="match status" value="1"/>
</dbReference>